<name>A0ABS5TYA6_9CELL</name>
<keyword evidence="3" id="KW-0489">Methyltransferase</keyword>
<evidence type="ECO:0000256" key="1">
    <source>
        <dbReference type="SAM" id="MobiDB-lite"/>
    </source>
</evidence>
<dbReference type="GO" id="GO:0008168">
    <property type="term" value="F:methyltransferase activity"/>
    <property type="evidence" value="ECO:0007669"/>
    <property type="project" value="UniProtKB-KW"/>
</dbReference>
<dbReference type="InterPro" id="IPR013216">
    <property type="entry name" value="Methyltransf_11"/>
</dbReference>
<organism evidence="3 4">
    <name type="scientific">Cellulomonas fulva</name>
    <dbReference type="NCBI Taxonomy" id="2835530"/>
    <lineage>
        <taxon>Bacteria</taxon>
        <taxon>Bacillati</taxon>
        <taxon>Actinomycetota</taxon>
        <taxon>Actinomycetes</taxon>
        <taxon>Micrococcales</taxon>
        <taxon>Cellulomonadaceae</taxon>
        <taxon>Cellulomonas</taxon>
    </lineage>
</organism>
<feature type="domain" description="Methyltransferase type 11" evidence="2">
    <location>
        <begin position="44"/>
        <end position="138"/>
    </location>
</feature>
<dbReference type="SUPFAM" id="SSF53335">
    <property type="entry name" value="S-adenosyl-L-methionine-dependent methyltransferases"/>
    <property type="match status" value="1"/>
</dbReference>
<reference evidence="3 4" key="1">
    <citation type="submission" date="2021-05" db="EMBL/GenBank/DDBJ databases">
        <title>Description of Cellulomonas sp. DKR-3 sp. nov.</title>
        <authorList>
            <person name="Dahal R.H."/>
            <person name="Chaudhary D.K."/>
        </authorList>
    </citation>
    <scope>NUCLEOTIDE SEQUENCE [LARGE SCALE GENOMIC DNA]</scope>
    <source>
        <strain evidence="3 4">DKR-3</strain>
    </source>
</reference>
<comment type="caution">
    <text evidence="3">The sequence shown here is derived from an EMBL/GenBank/DDBJ whole genome shotgun (WGS) entry which is preliminary data.</text>
</comment>
<dbReference type="InterPro" id="IPR050508">
    <property type="entry name" value="Methyltransf_Superfamily"/>
</dbReference>
<dbReference type="CDD" id="cd02440">
    <property type="entry name" value="AdoMet_MTases"/>
    <property type="match status" value="1"/>
</dbReference>
<dbReference type="InterPro" id="IPR029063">
    <property type="entry name" value="SAM-dependent_MTases_sf"/>
</dbReference>
<dbReference type="RefSeq" id="WP_214348698.1">
    <property type="nucleotide sequence ID" value="NZ_JAHBOH010000001.1"/>
</dbReference>
<sequence length="224" mass="24321">MPADHAAYWDAQAATYDRSTAWVERRLLADARAWVGERVRGRTLEVAAGTGGTLADYATRASDVTLTDRSEQMLGLARTRARALGVEVTALRCDAAALPFPAASMDTVVCTFALCCVPDEVAVLRELARVVRPDGRVLLADHVESSAALGRLAQRGLDLAGRRHGEHHRRRPLLRLGEAGLVAVEHASSRYRLVEQVAARPERRARPPADVSRGGRGSSARRRS</sequence>
<accession>A0ABS5TYA6</accession>
<evidence type="ECO:0000313" key="4">
    <source>
        <dbReference type="Proteomes" id="UP000722125"/>
    </source>
</evidence>
<dbReference type="PANTHER" id="PTHR42912:SF80">
    <property type="entry name" value="METHYLTRANSFERASE DOMAIN-CONTAINING PROTEIN"/>
    <property type="match status" value="1"/>
</dbReference>
<dbReference type="EMBL" id="JAHBOH010000001">
    <property type="protein sequence ID" value="MBT0994100.1"/>
    <property type="molecule type" value="Genomic_DNA"/>
</dbReference>
<dbReference type="Pfam" id="PF08241">
    <property type="entry name" value="Methyltransf_11"/>
    <property type="match status" value="1"/>
</dbReference>
<keyword evidence="3" id="KW-0808">Transferase</keyword>
<gene>
    <name evidence="3" type="ORF">KIN34_07360</name>
</gene>
<dbReference type="PANTHER" id="PTHR42912">
    <property type="entry name" value="METHYLTRANSFERASE"/>
    <property type="match status" value="1"/>
</dbReference>
<evidence type="ECO:0000313" key="3">
    <source>
        <dbReference type="EMBL" id="MBT0994100.1"/>
    </source>
</evidence>
<dbReference type="Gene3D" id="3.40.50.150">
    <property type="entry name" value="Vaccinia Virus protein VP39"/>
    <property type="match status" value="1"/>
</dbReference>
<feature type="region of interest" description="Disordered" evidence="1">
    <location>
        <begin position="199"/>
        <end position="224"/>
    </location>
</feature>
<dbReference type="Proteomes" id="UP000722125">
    <property type="component" value="Unassembled WGS sequence"/>
</dbReference>
<evidence type="ECO:0000259" key="2">
    <source>
        <dbReference type="Pfam" id="PF08241"/>
    </source>
</evidence>
<keyword evidence="4" id="KW-1185">Reference proteome</keyword>
<dbReference type="GO" id="GO:0032259">
    <property type="term" value="P:methylation"/>
    <property type="evidence" value="ECO:0007669"/>
    <property type="project" value="UniProtKB-KW"/>
</dbReference>
<proteinExistence type="predicted"/>
<protein>
    <submittedName>
        <fullName evidence="3">Methyltransferase domain-containing protein</fullName>
    </submittedName>
</protein>